<proteinExistence type="predicted"/>
<name>A0ABR0WA73_REHGL</name>
<evidence type="ECO:0000313" key="2">
    <source>
        <dbReference type="EMBL" id="KAK6144343.1"/>
    </source>
</evidence>
<feature type="domain" description="DUF4283" evidence="1">
    <location>
        <begin position="2"/>
        <end position="50"/>
    </location>
</feature>
<organism evidence="2 3">
    <name type="scientific">Rehmannia glutinosa</name>
    <name type="common">Chinese foxglove</name>
    <dbReference type="NCBI Taxonomy" id="99300"/>
    <lineage>
        <taxon>Eukaryota</taxon>
        <taxon>Viridiplantae</taxon>
        <taxon>Streptophyta</taxon>
        <taxon>Embryophyta</taxon>
        <taxon>Tracheophyta</taxon>
        <taxon>Spermatophyta</taxon>
        <taxon>Magnoliopsida</taxon>
        <taxon>eudicotyledons</taxon>
        <taxon>Gunneridae</taxon>
        <taxon>Pentapetalae</taxon>
        <taxon>asterids</taxon>
        <taxon>lamiids</taxon>
        <taxon>Lamiales</taxon>
        <taxon>Orobanchaceae</taxon>
        <taxon>Rehmannieae</taxon>
        <taxon>Rehmannia</taxon>
    </lineage>
</organism>
<keyword evidence="3" id="KW-1185">Reference proteome</keyword>
<dbReference type="Proteomes" id="UP001318860">
    <property type="component" value="Unassembled WGS sequence"/>
</dbReference>
<dbReference type="PANTHER" id="PTHR31286:SF62">
    <property type="entry name" value="ZINC FINGER, CCHC-TYPE-LIKE PROTEIN"/>
    <property type="match status" value="1"/>
</dbReference>
<dbReference type="PANTHER" id="PTHR31286">
    <property type="entry name" value="GLYCINE-RICH CELL WALL STRUCTURAL PROTEIN 1.8-LIKE"/>
    <property type="match status" value="1"/>
</dbReference>
<comment type="caution">
    <text evidence="2">The sequence shown here is derived from an EMBL/GenBank/DDBJ whole genome shotgun (WGS) entry which is preliminary data.</text>
</comment>
<dbReference type="InterPro" id="IPR040256">
    <property type="entry name" value="At4g02000-like"/>
</dbReference>
<sequence length="119" mass="13459">MFKRLWNPRHGLSCKPLGTNTALFIFKNKVDMKKVLNGSPWLFDKSLLALIEADVAQVGSNIEVSSCQFWIQIHDMPIGLMNKVFAKVSGNTITKFLEIDVDSDGYLYGRFLRSSDRSS</sequence>
<protein>
    <recommendedName>
        <fullName evidence="1">DUF4283 domain-containing protein</fullName>
    </recommendedName>
</protein>
<reference evidence="2 3" key="1">
    <citation type="journal article" date="2021" name="Comput. Struct. Biotechnol. J.">
        <title>De novo genome assembly of the potent medicinal plant Rehmannia glutinosa using nanopore technology.</title>
        <authorList>
            <person name="Ma L."/>
            <person name="Dong C."/>
            <person name="Song C."/>
            <person name="Wang X."/>
            <person name="Zheng X."/>
            <person name="Niu Y."/>
            <person name="Chen S."/>
            <person name="Feng W."/>
        </authorList>
    </citation>
    <scope>NUCLEOTIDE SEQUENCE [LARGE SCALE GENOMIC DNA]</scope>
    <source>
        <strain evidence="2">DH-2019</strain>
    </source>
</reference>
<gene>
    <name evidence="2" type="ORF">DH2020_021163</name>
</gene>
<dbReference type="Pfam" id="PF14111">
    <property type="entry name" value="DUF4283"/>
    <property type="match status" value="1"/>
</dbReference>
<dbReference type="EMBL" id="JABTTQ020000012">
    <property type="protein sequence ID" value="KAK6144343.1"/>
    <property type="molecule type" value="Genomic_DNA"/>
</dbReference>
<accession>A0ABR0WA73</accession>
<evidence type="ECO:0000313" key="3">
    <source>
        <dbReference type="Proteomes" id="UP001318860"/>
    </source>
</evidence>
<evidence type="ECO:0000259" key="1">
    <source>
        <dbReference type="Pfam" id="PF14111"/>
    </source>
</evidence>
<dbReference type="InterPro" id="IPR025558">
    <property type="entry name" value="DUF4283"/>
</dbReference>